<sequence length="60" mass="6658">RLGDETRSGPERRGRTELHTAVCRGQIESRRLRMTMAGTMLPKLAVAFGLAIMPIAASYR</sequence>
<reference evidence="2 3" key="1">
    <citation type="submission" date="2024-06" db="EMBL/GenBank/DDBJ databases">
        <authorList>
            <person name="Tuo L."/>
        </authorList>
    </citation>
    <scope>NUCLEOTIDE SEQUENCE [LARGE SCALE GENOMIC DNA]</scope>
    <source>
        <strain evidence="2 3">ZMM04-5</strain>
    </source>
</reference>
<dbReference type="Proteomes" id="UP001556196">
    <property type="component" value="Unassembled WGS sequence"/>
</dbReference>
<feature type="transmembrane region" description="Helical" evidence="1">
    <location>
        <begin position="40"/>
        <end position="59"/>
    </location>
</feature>
<evidence type="ECO:0000313" key="3">
    <source>
        <dbReference type="Proteomes" id="UP001556196"/>
    </source>
</evidence>
<gene>
    <name evidence="2" type="ORF">ABUE31_21710</name>
</gene>
<keyword evidence="1" id="KW-0812">Transmembrane</keyword>
<organism evidence="2 3">
    <name type="scientific">Mesorhizobium marinum</name>
    <dbReference type="NCBI Taxonomy" id="3228790"/>
    <lineage>
        <taxon>Bacteria</taxon>
        <taxon>Pseudomonadati</taxon>
        <taxon>Pseudomonadota</taxon>
        <taxon>Alphaproteobacteria</taxon>
        <taxon>Hyphomicrobiales</taxon>
        <taxon>Phyllobacteriaceae</taxon>
        <taxon>Mesorhizobium</taxon>
    </lineage>
</organism>
<comment type="caution">
    <text evidence="2">The sequence shown here is derived from an EMBL/GenBank/DDBJ whole genome shotgun (WGS) entry which is preliminary data.</text>
</comment>
<evidence type="ECO:0000256" key="1">
    <source>
        <dbReference type="SAM" id="Phobius"/>
    </source>
</evidence>
<keyword evidence="1" id="KW-1133">Transmembrane helix</keyword>
<accession>A0ABV3R5Y8</accession>
<proteinExistence type="predicted"/>
<protein>
    <submittedName>
        <fullName evidence="2">Uncharacterized protein</fullName>
    </submittedName>
</protein>
<keyword evidence="1" id="KW-0472">Membrane</keyword>
<keyword evidence="3" id="KW-1185">Reference proteome</keyword>
<name>A0ABV3R5Y8_9HYPH</name>
<evidence type="ECO:0000313" key="2">
    <source>
        <dbReference type="EMBL" id="MEW9808616.1"/>
    </source>
</evidence>
<dbReference type="RefSeq" id="WP_367725855.1">
    <property type="nucleotide sequence ID" value="NZ_JBFOCI010000010.1"/>
</dbReference>
<feature type="non-terminal residue" evidence="2">
    <location>
        <position position="1"/>
    </location>
</feature>
<dbReference type="EMBL" id="JBFOCI010000010">
    <property type="protein sequence ID" value="MEW9808616.1"/>
    <property type="molecule type" value="Genomic_DNA"/>
</dbReference>